<dbReference type="GO" id="GO:0007141">
    <property type="term" value="P:male meiosis I"/>
    <property type="evidence" value="ECO:0007669"/>
    <property type="project" value="TreeGrafter"/>
</dbReference>
<proteinExistence type="predicted"/>
<dbReference type="GO" id="GO:0048255">
    <property type="term" value="P:mRNA stabilization"/>
    <property type="evidence" value="ECO:0007669"/>
    <property type="project" value="TreeGrafter"/>
</dbReference>
<sequence length="589" mass="66572">MALSEVYGVENLLGRNNISFRPADNEQERQTMDSYSPWSYQFPHMDIFQNGQSHAESTETASQSSVMNDLVSKLLEDDCCVQSNNISRPINGDSFSSMNNIGSWVPPPTNKPPPPLPQSSSFLDYGMSLLNIDTQPQVHTNGFHLGDDLKEPSSVSPFINNMFTSGSADLDSVSSLFDSELPNEQQMYNYVQNKMSVNLESLLNDSVPVPTTNKVEESSPLNLIENNYISGPENSFIKMPLLENGYTKVPENSFQRMEVLDNNFGKNLPEARFNKSVADMFNKGLGPEKNYKGLDLMNEPMLKSPNVDLFTPPPNKYSPIGFPRNRMLPMQQTQNGVLNQRDMLALVEMGFNNNNNNPLVANNNLEKLCYGFPMGQFMDPALLMHFRPNNPEMFPLYDSVPHHLLAFRNARRSGPATELHGFLELCYDEFKRLEKERKKTEADLARNNPGKKVSSANNIPVPRLPMNPSRVDRLIVDMLREHARVITLVAKMENLRGDRLPDNIGVNMQRWLDAIRRVQACRREEILNSGNRRSHPLSHLRTTDEKDMAALAISIKELIKVTRKARKGMYIALNMTLPGEQESATKTSK</sequence>
<protein>
    <submittedName>
        <fullName evidence="2">Uncharacterized protein</fullName>
    </submittedName>
</protein>
<dbReference type="GO" id="GO:0005737">
    <property type="term" value="C:cytoplasm"/>
    <property type="evidence" value="ECO:0007669"/>
    <property type="project" value="TreeGrafter"/>
</dbReference>
<feature type="region of interest" description="Disordered" evidence="1">
    <location>
        <begin position="440"/>
        <end position="463"/>
    </location>
</feature>
<reference evidence="2" key="1">
    <citation type="submission" date="2015-11" db="EMBL/GenBank/DDBJ databases">
        <title>De novo transcriptome assembly of four potential Pierce s Disease insect vectors from Arizona vineyards.</title>
        <authorList>
            <person name="Tassone E.E."/>
        </authorList>
    </citation>
    <scope>NUCLEOTIDE SEQUENCE</scope>
</reference>
<dbReference type="Pfam" id="PF15189">
    <property type="entry name" value="MEIOC"/>
    <property type="match status" value="1"/>
</dbReference>
<dbReference type="PANTHER" id="PTHR33861">
    <property type="entry name" value="PROTEIN CBG18333"/>
    <property type="match status" value="1"/>
</dbReference>
<dbReference type="AlphaFoldDB" id="A0A1B6HSW8"/>
<dbReference type="PANTHER" id="PTHR33861:SF5">
    <property type="entry name" value="GAMMA-TUBULIN COMPLEX COMPONENT"/>
    <property type="match status" value="1"/>
</dbReference>
<evidence type="ECO:0000313" key="2">
    <source>
        <dbReference type="EMBL" id="JAS77762.1"/>
    </source>
</evidence>
<evidence type="ECO:0000256" key="1">
    <source>
        <dbReference type="SAM" id="MobiDB-lite"/>
    </source>
</evidence>
<dbReference type="InterPro" id="IPR027963">
    <property type="entry name" value="MEIOC"/>
</dbReference>
<dbReference type="EMBL" id="GECU01029944">
    <property type="protein sequence ID" value="JAS77762.1"/>
    <property type="molecule type" value="Transcribed_RNA"/>
</dbReference>
<name>A0A1B6HSW8_9HEMI</name>
<accession>A0A1B6HSW8</accession>
<dbReference type="GO" id="GO:0007144">
    <property type="term" value="P:female meiosis I"/>
    <property type="evidence" value="ECO:0007669"/>
    <property type="project" value="TreeGrafter"/>
</dbReference>
<dbReference type="GO" id="GO:0005634">
    <property type="term" value="C:nucleus"/>
    <property type="evidence" value="ECO:0007669"/>
    <property type="project" value="TreeGrafter"/>
</dbReference>
<gene>
    <name evidence="2" type="ORF">g.17972</name>
</gene>
<organism evidence="2">
    <name type="scientific">Homalodisca liturata</name>
    <dbReference type="NCBI Taxonomy" id="320908"/>
    <lineage>
        <taxon>Eukaryota</taxon>
        <taxon>Metazoa</taxon>
        <taxon>Ecdysozoa</taxon>
        <taxon>Arthropoda</taxon>
        <taxon>Hexapoda</taxon>
        <taxon>Insecta</taxon>
        <taxon>Pterygota</taxon>
        <taxon>Neoptera</taxon>
        <taxon>Paraneoptera</taxon>
        <taxon>Hemiptera</taxon>
        <taxon>Auchenorrhyncha</taxon>
        <taxon>Membracoidea</taxon>
        <taxon>Cicadellidae</taxon>
        <taxon>Cicadellinae</taxon>
        <taxon>Proconiini</taxon>
        <taxon>Homalodisca</taxon>
    </lineage>
</organism>